<feature type="compositionally biased region" description="Basic residues" evidence="1">
    <location>
        <begin position="1"/>
        <end position="12"/>
    </location>
</feature>
<comment type="caution">
    <text evidence="2">The sequence shown here is derived from an EMBL/GenBank/DDBJ whole genome shotgun (WGS) entry which is preliminary data.</text>
</comment>
<feature type="non-terminal residue" evidence="2">
    <location>
        <position position="33"/>
    </location>
</feature>
<gene>
    <name evidence="2" type="ORF">CAUJ_LOCUS16277</name>
</gene>
<feature type="region of interest" description="Disordered" evidence="1">
    <location>
        <begin position="1"/>
        <end position="33"/>
    </location>
</feature>
<proteinExistence type="predicted"/>
<accession>A0A8S1HYR4</accession>
<reference evidence="2" key="1">
    <citation type="submission" date="2020-10" db="EMBL/GenBank/DDBJ databases">
        <authorList>
            <person name="Kikuchi T."/>
        </authorList>
    </citation>
    <scope>NUCLEOTIDE SEQUENCE</scope>
    <source>
        <strain evidence="2">NKZ352</strain>
    </source>
</reference>
<dbReference type="Proteomes" id="UP000835052">
    <property type="component" value="Unassembled WGS sequence"/>
</dbReference>
<dbReference type="EMBL" id="CAJGYM010000422">
    <property type="protein sequence ID" value="CAD6200382.1"/>
    <property type="molecule type" value="Genomic_DNA"/>
</dbReference>
<organism evidence="2 3">
    <name type="scientific">Caenorhabditis auriculariae</name>
    <dbReference type="NCBI Taxonomy" id="2777116"/>
    <lineage>
        <taxon>Eukaryota</taxon>
        <taxon>Metazoa</taxon>
        <taxon>Ecdysozoa</taxon>
        <taxon>Nematoda</taxon>
        <taxon>Chromadorea</taxon>
        <taxon>Rhabditida</taxon>
        <taxon>Rhabditina</taxon>
        <taxon>Rhabditomorpha</taxon>
        <taxon>Rhabditoidea</taxon>
        <taxon>Rhabditidae</taxon>
        <taxon>Peloderinae</taxon>
        <taxon>Caenorhabditis</taxon>
    </lineage>
</organism>
<keyword evidence="3" id="KW-1185">Reference proteome</keyword>
<protein>
    <submittedName>
        <fullName evidence="2">Uncharacterized protein</fullName>
    </submittedName>
</protein>
<evidence type="ECO:0000313" key="2">
    <source>
        <dbReference type="EMBL" id="CAD6200382.1"/>
    </source>
</evidence>
<evidence type="ECO:0000256" key="1">
    <source>
        <dbReference type="SAM" id="MobiDB-lite"/>
    </source>
</evidence>
<name>A0A8S1HYR4_9PELO</name>
<dbReference type="AlphaFoldDB" id="A0A8S1HYR4"/>
<evidence type="ECO:0000313" key="3">
    <source>
        <dbReference type="Proteomes" id="UP000835052"/>
    </source>
</evidence>
<sequence length="33" mass="3629">MPKTIRTAKRKATKPDQEEEPVPGKLSSTSSTE</sequence>